<evidence type="ECO:0000313" key="1">
    <source>
        <dbReference type="EMBL" id="EFQ33440.1"/>
    </source>
</evidence>
<dbReference type="HOGENOM" id="CLU_2015090_0_0_1"/>
<organism evidence="2">
    <name type="scientific">Colletotrichum graminicola (strain M1.001 / M2 / FGSC 10212)</name>
    <name type="common">Maize anthracnose fungus</name>
    <name type="synonym">Glomerella graminicola</name>
    <dbReference type="NCBI Taxonomy" id="645133"/>
    <lineage>
        <taxon>Eukaryota</taxon>
        <taxon>Fungi</taxon>
        <taxon>Dikarya</taxon>
        <taxon>Ascomycota</taxon>
        <taxon>Pezizomycotina</taxon>
        <taxon>Sordariomycetes</taxon>
        <taxon>Hypocreomycetidae</taxon>
        <taxon>Glomerellales</taxon>
        <taxon>Glomerellaceae</taxon>
        <taxon>Colletotrichum</taxon>
        <taxon>Colletotrichum graminicola species complex</taxon>
    </lineage>
</organism>
<dbReference type="GeneID" id="24414084"/>
<name>E3QRF2_COLGM</name>
<accession>E3QRF2</accession>
<reference evidence="2" key="1">
    <citation type="journal article" date="2012" name="Nat. Genet.">
        <title>Lifestyle transitions in plant pathogenic Colletotrichum fungi deciphered by genome and transcriptome analyses.</title>
        <authorList>
            <person name="O'Connell R.J."/>
            <person name="Thon M.R."/>
            <person name="Hacquard S."/>
            <person name="Amyotte S.G."/>
            <person name="Kleemann J."/>
            <person name="Torres M.F."/>
            <person name="Damm U."/>
            <person name="Buiate E.A."/>
            <person name="Epstein L."/>
            <person name="Alkan N."/>
            <person name="Altmueller J."/>
            <person name="Alvarado-Balderrama L."/>
            <person name="Bauser C.A."/>
            <person name="Becker C."/>
            <person name="Birren B.W."/>
            <person name="Chen Z."/>
            <person name="Choi J."/>
            <person name="Crouch J.A."/>
            <person name="Duvick J.P."/>
            <person name="Farman M.A."/>
            <person name="Gan P."/>
            <person name="Heiman D."/>
            <person name="Henrissat B."/>
            <person name="Howard R.J."/>
            <person name="Kabbage M."/>
            <person name="Koch C."/>
            <person name="Kracher B."/>
            <person name="Kubo Y."/>
            <person name="Law A.D."/>
            <person name="Lebrun M.-H."/>
            <person name="Lee Y.-H."/>
            <person name="Miyara I."/>
            <person name="Moore N."/>
            <person name="Neumann U."/>
            <person name="Nordstroem K."/>
            <person name="Panaccione D.G."/>
            <person name="Panstruga R."/>
            <person name="Place M."/>
            <person name="Proctor R.H."/>
            <person name="Prusky D."/>
            <person name="Rech G."/>
            <person name="Reinhardt R."/>
            <person name="Rollins J.A."/>
            <person name="Rounsley S."/>
            <person name="Schardl C.L."/>
            <person name="Schwartz D.C."/>
            <person name="Shenoy N."/>
            <person name="Shirasu K."/>
            <person name="Sikhakolli U.R."/>
            <person name="Stueber K."/>
            <person name="Sukno S.A."/>
            <person name="Sweigard J.A."/>
            <person name="Takano Y."/>
            <person name="Takahara H."/>
            <person name="Trail F."/>
            <person name="van der Does H.C."/>
            <person name="Voll L.M."/>
            <person name="Will I."/>
            <person name="Young S."/>
            <person name="Zeng Q."/>
            <person name="Zhang J."/>
            <person name="Zhou S."/>
            <person name="Dickman M.B."/>
            <person name="Schulze-Lefert P."/>
            <person name="Ver Loren van Themaat E."/>
            <person name="Ma L.-J."/>
            <person name="Vaillancourt L.J."/>
        </authorList>
    </citation>
    <scope>NUCLEOTIDE SEQUENCE [LARGE SCALE GENOMIC DNA]</scope>
    <source>
        <strain evidence="2">M1.001 / M2 / FGSC 10212</strain>
    </source>
</reference>
<protein>
    <submittedName>
        <fullName evidence="1">Uncharacterized protein</fullName>
    </submittedName>
</protein>
<proteinExistence type="predicted"/>
<dbReference type="Proteomes" id="UP000008782">
    <property type="component" value="Unassembled WGS sequence"/>
</dbReference>
<dbReference type="VEuPathDB" id="FungiDB:GLRG_08719"/>
<keyword evidence="2" id="KW-1185">Reference proteome</keyword>
<gene>
    <name evidence="1" type="ORF">GLRG_08719</name>
</gene>
<dbReference type="RefSeq" id="XP_008097460.1">
    <property type="nucleotide sequence ID" value="XM_008099269.1"/>
</dbReference>
<evidence type="ECO:0000313" key="2">
    <source>
        <dbReference type="Proteomes" id="UP000008782"/>
    </source>
</evidence>
<dbReference type="AlphaFoldDB" id="E3QRF2"/>
<sequence length="123" mass="13199">MRAAGAGAGGRRRYVRVGASPVRLVGLPDPKKCLVDGGNLLAEAPALLDEVLNKLKDNAKVSGLDRSHPLLLSSEDDPMGYVLLTRFKELKTSLGHECEAKEDIAASTEQLWDAIKSEEGSNE</sequence>
<dbReference type="EMBL" id="GG697370">
    <property type="protein sequence ID" value="EFQ33440.1"/>
    <property type="molecule type" value="Genomic_DNA"/>
</dbReference>